<evidence type="ECO:0000259" key="2">
    <source>
        <dbReference type="Pfam" id="PF02350"/>
    </source>
</evidence>
<dbReference type="GO" id="GO:0016853">
    <property type="term" value="F:isomerase activity"/>
    <property type="evidence" value="ECO:0007669"/>
    <property type="project" value="UniProtKB-KW"/>
</dbReference>
<sequence length="365" mass="40341">MISVDLIAGARPNFMKISPIIDAINAASGEGKSITFRLIHTGQHYDKNMSGSFFEQLGIPEPDVNLGAGGGSQAEQTAAIMIGYEKLLMESDKPDICLVVGDVTSTMACAITAQKLHVKVAHVEAGIRSGDWSMPEEINRMVTDSITNYFFTTSEVANESLRKAGIGNERIFYVGNTMIDTLVKHRPRFQKPEVWDEIGLEKGKYIVMTLHRPANVDQEEKLKELIQEIIDHSGGLPLVFPVHPRTKKMLQNLGISHDRLHMIDPLGYLEFNYLVESAKAVVTDSGGITEETTVMGVPCMTLRDNTERPETITEGTNELLGTDPKAIKPAMEKLFSGNWKKGQIPHLWDGKTAKRIVEILVDKLG</sequence>
<dbReference type="Proteomes" id="UP000321301">
    <property type="component" value="Unassembled WGS sequence"/>
</dbReference>
<keyword evidence="1" id="KW-0413">Isomerase</keyword>
<name>A0A512CHQ2_9BACT</name>
<dbReference type="InterPro" id="IPR003331">
    <property type="entry name" value="UDP_GlcNAc_Epimerase_2_dom"/>
</dbReference>
<dbReference type="NCBIfam" id="TIGR00236">
    <property type="entry name" value="wecB"/>
    <property type="match status" value="1"/>
</dbReference>
<dbReference type="CDD" id="cd03786">
    <property type="entry name" value="GTB_UDP-GlcNAc_2-Epimerase"/>
    <property type="match status" value="1"/>
</dbReference>
<dbReference type="InterPro" id="IPR029767">
    <property type="entry name" value="WecB-like"/>
</dbReference>
<reference evidence="3 4" key="1">
    <citation type="submission" date="2019-07" db="EMBL/GenBank/DDBJ databases">
        <title>Whole genome shotgun sequence of Cyclobacterium qasimii NBRC 106168.</title>
        <authorList>
            <person name="Hosoyama A."/>
            <person name="Uohara A."/>
            <person name="Ohji S."/>
            <person name="Ichikawa N."/>
        </authorList>
    </citation>
    <scope>NUCLEOTIDE SEQUENCE [LARGE SCALE GENOMIC DNA]</scope>
    <source>
        <strain evidence="3 4">NBRC 106168</strain>
    </source>
</reference>
<dbReference type="EMBL" id="BJYV01000027">
    <property type="protein sequence ID" value="GEO23754.1"/>
    <property type="molecule type" value="Genomic_DNA"/>
</dbReference>
<protein>
    <submittedName>
        <fullName evidence="3">UDP-N-acetyl glucosamine 2-epimerase</fullName>
    </submittedName>
</protein>
<organism evidence="3 4">
    <name type="scientific">Cyclobacterium qasimii</name>
    <dbReference type="NCBI Taxonomy" id="1350429"/>
    <lineage>
        <taxon>Bacteria</taxon>
        <taxon>Pseudomonadati</taxon>
        <taxon>Bacteroidota</taxon>
        <taxon>Cytophagia</taxon>
        <taxon>Cytophagales</taxon>
        <taxon>Cyclobacteriaceae</taxon>
        <taxon>Cyclobacterium</taxon>
    </lineage>
</organism>
<evidence type="ECO:0000313" key="3">
    <source>
        <dbReference type="EMBL" id="GEO23754.1"/>
    </source>
</evidence>
<evidence type="ECO:0000313" key="4">
    <source>
        <dbReference type="Proteomes" id="UP000321301"/>
    </source>
</evidence>
<feature type="domain" description="UDP-N-acetylglucosamine 2-epimerase" evidence="2">
    <location>
        <begin position="32"/>
        <end position="360"/>
    </location>
</feature>
<dbReference type="Pfam" id="PF02350">
    <property type="entry name" value="Epimerase_2"/>
    <property type="match status" value="1"/>
</dbReference>
<proteinExistence type="inferred from homology"/>
<comment type="similarity">
    <text evidence="1">Belongs to the UDP-N-acetylglucosamine 2-epimerase family.</text>
</comment>
<dbReference type="AlphaFoldDB" id="A0A512CHQ2"/>
<dbReference type="RefSeq" id="WP_020892548.1">
    <property type="nucleotide sequence ID" value="NZ_BJYV01000027.1"/>
</dbReference>
<dbReference type="PANTHER" id="PTHR43174">
    <property type="entry name" value="UDP-N-ACETYLGLUCOSAMINE 2-EPIMERASE"/>
    <property type="match status" value="1"/>
</dbReference>
<accession>A0A512CHQ2</accession>
<keyword evidence="4" id="KW-1185">Reference proteome</keyword>
<evidence type="ECO:0000256" key="1">
    <source>
        <dbReference type="RuleBase" id="RU003513"/>
    </source>
</evidence>
<gene>
    <name evidence="3" type="ORF">CQA01_42880</name>
</gene>
<comment type="caution">
    <text evidence="3">The sequence shown here is derived from an EMBL/GenBank/DDBJ whole genome shotgun (WGS) entry which is preliminary data.</text>
</comment>
<dbReference type="PANTHER" id="PTHR43174:SF1">
    <property type="entry name" value="UDP-N-ACETYLGLUCOSAMINE 2-EPIMERASE"/>
    <property type="match status" value="1"/>
</dbReference>
<dbReference type="Gene3D" id="3.40.50.2000">
    <property type="entry name" value="Glycogen Phosphorylase B"/>
    <property type="match status" value="2"/>
</dbReference>
<dbReference type="SUPFAM" id="SSF53756">
    <property type="entry name" value="UDP-Glycosyltransferase/glycogen phosphorylase"/>
    <property type="match status" value="1"/>
</dbReference>